<reference evidence="2" key="1">
    <citation type="submission" date="2020-04" db="EMBL/GenBank/DDBJ databases">
        <authorList>
            <person name="Zhang T."/>
        </authorList>
    </citation>
    <scope>NUCLEOTIDE SEQUENCE</scope>
    <source>
        <strain evidence="2">HKST-UBA02</strain>
    </source>
</reference>
<evidence type="ECO:0000313" key="2">
    <source>
        <dbReference type="EMBL" id="MCA9754910.1"/>
    </source>
</evidence>
<feature type="transmembrane region" description="Helical" evidence="1">
    <location>
        <begin position="121"/>
        <end position="138"/>
    </location>
</feature>
<protein>
    <submittedName>
        <fullName evidence="2">Uncharacterized protein</fullName>
    </submittedName>
</protein>
<accession>A0A956SC20</accession>
<comment type="caution">
    <text evidence="2">The sequence shown here is derived from an EMBL/GenBank/DDBJ whole genome shotgun (WGS) entry which is preliminary data.</text>
</comment>
<gene>
    <name evidence="2" type="ORF">KDA27_03840</name>
</gene>
<dbReference type="Proteomes" id="UP000739538">
    <property type="component" value="Unassembled WGS sequence"/>
</dbReference>
<feature type="transmembrane region" description="Helical" evidence="1">
    <location>
        <begin position="311"/>
        <end position="344"/>
    </location>
</feature>
<reference evidence="2" key="2">
    <citation type="journal article" date="2021" name="Microbiome">
        <title>Successional dynamics and alternative stable states in a saline activated sludge microbial community over 9 years.</title>
        <authorList>
            <person name="Wang Y."/>
            <person name="Ye J."/>
            <person name="Ju F."/>
            <person name="Liu L."/>
            <person name="Boyd J.A."/>
            <person name="Deng Y."/>
            <person name="Parks D.H."/>
            <person name="Jiang X."/>
            <person name="Yin X."/>
            <person name="Woodcroft B.J."/>
            <person name="Tyson G.W."/>
            <person name="Hugenholtz P."/>
            <person name="Polz M.F."/>
            <person name="Zhang T."/>
        </authorList>
    </citation>
    <scope>NUCLEOTIDE SEQUENCE</scope>
    <source>
        <strain evidence="2">HKST-UBA02</strain>
    </source>
</reference>
<feature type="transmembrane region" description="Helical" evidence="1">
    <location>
        <begin position="497"/>
        <end position="517"/>
    </location>
</feature>
<name>A0A956SC20_UNCEI</name>
<feature type="transmembrane region" description="Helical" evidence="1">
    <location>
        <begin position="439"/>
        <end position="459"/>
    </location>
</feature>
<feature type="transmembrane region" description="Helical" evidence="1">
    <location>
        <begin position="408"/>
        <end position="427"/>
    </location>
</feature>
<keyword evidence="1" id="KW-0812">Transmembrane</keyword>
<feature type="transmembrane region" description="Helical" evidence="1">
    <location>
        <begin position="209"/>
        <end position="230"/>
    </location>
</feature>
<feature type="transmembrane region" description="Helical" evidence="1">
    <location>
        <begin position="264"/>
        <end position="280"/>
    </location>
</feature>
<feature type="transmembrane region" description="Helical" evidence="1">
    <location>
        <begin position="356"/>
        <end position="377"/>
    </location>
</feature>
<dbReference type="EMBL" id="JAGQHS010000012">
    <property type="protein sequence ID" value="MCA9754910.1"/>
    <property type="molecule type" value="Genomic_DNA"/>
</dbReference>
<dbReference type="AlphaFoldDB" id="A0A956SC20"/>
<evidence type="ECO:0000256" key="1">
    <source>
        <dbReference type="SAM" id="Phobius"/>
    </source>
</evidence>
<feature type="transmembrane region" description="Helical" evidence="1">
    <location>
        <begin position="70"/>
        <end position="87"/>
    </location>
</feature>
<organism evidence="2 3">
    <name type="scientific">Eiseniibacteriota bacterium</name>
    <dbReference type="NCBI Taxonomy" id="2212470"/>
    <lineage>
        <taxon>Bacteria</taxon>
        <taxon>Candidatus Eiseniibacteriota</taxon>
    </lineage>
</organism>
<keyword evidence="1" id="KW-1133">Transmembrane helix</keyword>
<feature type="transmembrane region" description="Helical" evidence="1">
    <location>
        <begin position="465"/>
        <end position="485"/>
    </location>
</feature>
<keyword evidence="1" id="KW-0472">Membrane</keyword>
<proteinExistence type="predicted"/>
<feature type="transmembrane region" description="Helical" evidence="1">
    <location>
        <begin position="40"/>
        <end position="63"/>
    </location>
</feature>
<feature type="transmembrane region" description="Helical" evidence="1">
    <location>
        <begin position="236"/>
        <end position="255"/>
    </location>
</feature>
<evidence type="ECO:0000313" key="3">
    <source>
        <dbReference type="Proteomes" id="UP000739538"/>
    </source>
</evidence>
<sequence length="882" mass="98008">MHILTMVVFWIATSALLLLPGAFAARSIPALWDRIGPGERILPAFLLSAAWIGVVWGVCLPVLPTVDGAGTVWIVGTIALGVLQAVLRRRRAGGRVVESASGSFGGKLASAWRLLRPGSRWTTITALALIGFAWIVVVRDGGALGYVHDSLDFIAFVRRMLESGQIDIVSAAYRDSAGLGPDPRRGAFHLGMALVCWATGTDPVDMWRWLPSVLTPLALWIFFATFRRVLSSSRSALFALGFLLAALLFGPEAFLQNLAYASRLGWVYSWVALWAVAYFLDLERWERTPPSDWSAHAFPTERAGRPGRSVALLAIVAPTVLLGVHVLSALQCVVALAGFAWAWALARKEPRPIRRWLFSIPLASFVLLLPFLGLKLLQSYSTANPIFDHPQGLLYVGKGMMLLAPENFARWFGWPGLLAMLLLLPLLRRTFESRAHAYLVGGSVVASLVLLNPLATWVIEKAGAHSLLFRMLYVAPIYPILGYYGDWALRRFRDPQNWWRVALAGIYLLGAAGMLVLETKQAISFFQRSSASRAPWAESGPLRDALEWLDAADPEPSVVVSDPTTNYQIPAYSAHYAISPFHQHSSPADDRAVERIRDALAILNPYVPMDRTLELLRQYDADYVLLNQSFPRSYFFFLTAITPETFETDRKKFEQYPQIFRRVYEKDDVFIYRFVDPGTDFHAPDPVNPYLVLSATAAGGRPADDLARALGATPLGISAVDGLELLGVIPTSREVEQGETLELVTYYRQTGPAGPLPAYAFYRLETAWPDRWFLSRFVGKPYQTFYEQEKNVVLRFGAPRTALDSEFPNYLWEEGAVYLDTVSIPVPRNAVPGLYTLSVKLERAAFSPNHELRDYMDLDDSLQGKPVLEIRVIAAGDETPSS</sequence>